<dbReference type="HAMAP" id="MF_00984">
    <property type="entry name" value="SSB"/>
    <property type="match status" value="1"/>
</dbReference>
<comment type="caution">
    <text evidence="2">Lacks conserved residue(s) required for the propagation of feature annotation.</text>
</comment>
<dbReference type="PANTHER" id="PTHR10302:SF27">
    <property type="entry name" value="SINGLE-STRANDED DNA-BINDING PROTEIN"/>
    <property type="match status" value="1"/>
</dbReference>
<dbReference type="CDD" id="cd04496">
    <property type="entry name" value="SSB_OBF"/>
    <property type="match status" value="1"/>
</dbReference>
<evidence type="ECO:0000256" key="1">
    <source>
        <dbReference type="ARBA" id="ARBA00023125"/>
    </source>
</evidence>
<dbReference type="PIRSF" id="PIRSF002070">
    <property type="entry name" value="SSB"/>
    <property type="match status" value="1"/>
</dbReference>
<dbReference type="PROSITE" id="PS50935">
    <property type="entry name" value="SSB"/>
    <property type="match status" value="1"/>
</dbReference>
<dbReference type="GO" id="GO:0003697">
    <property type="term" value="F:single-stranded DNA binding"/>
    <property type="evidence" value="ECO:0007669"/>
    <property type="project" value="UniProtKB-UniRule"/>
</dbReference>
<dbReference type="GO" id="GO:0006260">
    <property type="term" value="P:DNA replication"/>
    <property type="evidence" value="ECO:0007669"/>
    <property type="project" value="InterPro"/>
</dbReference>
<dbReference type="AlphaFoldDB" id="A0A238ZH35"/>
<dbReference type="Gene3D" id="2.40.50.140">
    <property type="entry name" value="Nucleic acid-binding proteins"/>
    <property type="match status" value="1"/>
</dbReference>
<dbReference type="Pfam" id="PF00436">
    <property type="entry name" value="SSB"/>
    <property type="match status" value="1"/>
</dbReference>
<dbReference type="NCBIfam" id="TIGR00621">
    <property type="entry name" value="ssb"/>
    <property type="match status" value="1"/>
</dbReference>
<name>A0A238ZH35_9BACT</name>
<evidence type="ECO:0000313" key="4">
    <source>
        <dbReference type="EMBL" id="SNR82469.1"/>
    </source>
</evidence>
<evidence type="ECO:0000313" key="5">
    <source>
        <dbReference type="Proteomes" id="UP000198405"/>
    </source>
</evidence>
<dbReference type="OrthoDB" id="9809878at2"/>
<dbReference type="InterPro" id="IPR011344">
    <property type="entry name" value="ssDNA-bd"/>
</dbReference>
<dbReference type="InterPro" id="IPR000424">
    <property type="entry name" value="Primosome_PriB/ssb"/>
</dbReference>
<gene>
    <name evidence="4" type="ORF">SAMN06265340_10873</name>
</gene>
<dbReference type="SUPFAM" id="SSF50249">
    <property type="entry name" value="Nucleic acid-binding proteins"/>
    <property type="match status" value="1"/>
</dbReference>
<keyword evidence="5" id="KW-1185">Reference proteome</keyword>
<sequence>MANLNKVFLAGRLTRDPELQHTSQGTPFTRFTIAVNRSYKDRNGNWQEETSFIDIVVWGDAADRAVSRFNKGTEVLVEGRLRQSSWETDSGEKRSKIEVVADRVQLLSQPGGKGSESSEEIDDIEF</sequence>
<evidence type="ECO:0000256" key="2">
    <source>
        <dbReference type="HAMAP-Rule" id="MF_00984"/>
    </source>
</evidence>
<dbReference type="RefSeq" id="WP_089323292.1">
    <property type="nucleotide sequence ID" value="NZ_FZOB01000008.1"/>
</dbReference>
<dbReference type="Proteomes" id="UP000198405">
    <property type="component" value="Unassembled WGS sequence"/>
</dbReference>
<dbReference type="InterPro" id="IPR012340">
    <property type="entry name" value="NA-bd_OB-fold"/>
</dbReference>
<dbReference type="GO" id="GO:0009295">
    <property type="term" value="C:nucleoid"/>
    <property type="evidence" value="ECO:0007669"/>
    <property type="project" value="TreeGrafter"/>
</dbReference>
<protein>
    <recommendedName>
        <fullName evidence="2 3">Single-stranded DNA-binding protein</fullName>
        <shortName evidence="2">SSB</shortName>
    </recommendedName>
</protein>
<keyword evidence="1 2" id="KW-0238">DNA-binding</keyword>
<organism evidence="4 5">
    <name type="scientific">Desulfurobacterium atlanticum</name>
    <dbReference type="NCBI Taxonomy" id="240169"/>
    <lineage>
        <taxon>Bacteria</taxon>
        <taxon>Pseudomonadati</taxon>
        <taxon>Aquificota</taxon>
        <taxon>Aquificia</taxon>
        <taxon>Desulfurobacteriales</taxon>
        <taxon>Desulfurobacteriaceae</taxon>
        <taxon>Desulfurobacterium</taxon>
    </lineage>
</organism>
<accession>A0A238ZH35</accession>
<evidence type="ECO:0000256" key="3">
    <source>
        <dbReference type="PIRNR" id="PIRNR002070"/>
    </source>
</evidence>
<proteinExistence type="inferred from homology"/>
<dbReference type="EMBL" id="FZOB01000008">
    <property type="protein sequence ID" value="SNR82469.1"/>
    <property type="molecule type" value="Genomic_DNA"/>
</dbReference>
<dbReference type="PANTHER" id="PTHR10302">
    <property type="entry name" value="SINGLE-STRANDED DNA-BINDING PROTEIN"/>
    <property type="match status" value="1"/>
</dbReference>
<reference evidence="5" key="1">
    <citation type="submission" date="2017-06" db="EMBL/GenBank/DDBJ databases">
        <authorList>
            <person name="Varghese N."/>
            <person name="Submissions S."/>
        </authorList>
    </citation>
    <scope>NUCLEOTIDE SEQUENCE [LARGE SCALE GENOMIC DNA]</scope>
    <source>
        <strain evidence="5">DSM 15668</strain>
    </source>
</reference>
<comment type="subunit">
    <text evidence="2">Homotetramer.</text>
</comment>